<keyword evidence="3" id="KW-1185">Reference proteome</keyword>
<evidence type="ECO:0000313" key="2">
    <source>
        <dbReference type="EMBL" id="MBM7633815.1"/>
    </source>
</evidence>
<proteinExistence type="predicted"/>
<dbReference type="EMBL" id="JAFBEC010000008">
    <property type="protein sequence ID" value="MBM7633815.1"/>
    <property type="molecule type" value="Genomic_DNA"/>
</dbReference>
<reference evidence="2 3" key="1">
    <citation type="submission" date="2021-01" db="EMBL/GenBank/DDBJ databases">
        <title>Genomic Encyclopedia of Type Strains, Phase IV (KMG-IV): sequencing the most valuable type-strain genomes for metagenomic binning, comparative biology and taxonomic classification.</title>
        <authorList>
            <person name="Goeker M."/>
        </authorList>
    </citation>
    <scope>NUCLEOTIDE SEQUENCE [LARGE SCALE GENOMIC DNA]</scope>
    <source>
        <strain evidence="2 3">DSM 25540</strain>
    </source>
</reference>
<evidence type="ECO:0000259" key="1">
    <source>
        <dbReference type="Pfam" id="PF13643"/>
    </source>
</evidence>
<dbReference type="Proteomes" id="UP000741863">
    <property type="component" value="Unassembled WGS sequence"/>
</dbReference>
<gene>
    <name evidence="2" type="ORF">JOD17_002911</name>
</gene>
<feature type="domain" description="DUF4145" evidence="1">
    <location>
        <begin position="117"/>
        <end position="206"/>
    </location>
</feature>
<organism evidence="2 3">
    <name type="scientific">Geomicrobium sediminis</name>
    <dbReference type="NCBI Taxonomy" id="1347788"/>
    <lineage>
        <taxon>Bacteria</taxon>
        <taxon>Bacillati</taxon>
        <taxon>Bacillota</taxon>
        <taxon>Bacilli</taxon>
        <taxon>Bacillales</taxon>
        <taxon>Geomicrobium</taxon>
    </lineage>
</organism>
<comment type="caution">
    <text evidence="2">The sequence shown here is derived from an EMBL/GenBank/DDBJ whole genome shotgun (WGS) entry which is preliminary data.</text>
</comment>
<name>A0ABS2PEF5_9BACL</name>
<dbReference type="RefSeq" id="WP_204698528.1">
    <property type="nucleotide sequence ID" value="NZ_JAFBEC010000008.1"/>
</dbReference>
<dbReference type="Pfam" id="PF13643">
    <property type="entry name" value="DUF4145"/>
    <property type="match status" value="1"/>
</dbReference>
<protein>
    <recommendedName>
        <fullName evidence="1">DUF4145 domain-containing protein</fullName>
    </recommendedName>
</protein>
<sequence length="244" mass="27548">MKKKYVQPSLELSAFNCPHCEVLCPQVKYPIGKIDPGQEIISESLTQITKPRAVGSGGISFDVGVPKQTNKWDLTISVCNECRKYTIWESNNIVFPKQTGLPLAFEDMPSDVKEIYNEATSIFNDSPRASAALLRLAIETLIPQLPEYEIKKTDLNGMIGELVEQGVPRFVQKGLDSLRVVGNDSIHADSLMNIKDKREDVLYLFDLINLMVEKLIIEQKTIESFYSRLPENKLDGIQSRDKQK</sequence>
<dbReference type="InterPro" id="IPR025285">
    <property type="entry name" value="DUF4145"/>
</dbReference>
<accession>A0ABS2PEF5</accession>
<evidence type="ECO:0000313" key="3">
    <source>
        <dbReference type="Proteomes" id="UP000741863"/>
    </source>
</evidence>